<keyword evidence="2" id="KW-1185">Reference proteome</keyword>
<name>A0A5A5TBC4_9CHLR</name>
<dbReference type="Pfam" id="PF19538">
    <property type="entry name" value="DUF6062"/>
    <property type="match status" value="1"/>
</dbReference>
<reference evidence="1 2" key="1">
    <citation type="submission" date="2019-01" db="EMBL/GenBank/DDBJ databases">
        <title>Draft genome sequence of Dictyobacter sp. Uno17.</title>
        <authorList>
            <person name="Wang C.M."/>
            <person name="Zheng Y."/>
            <person name="Sakai Y."/>
            <person name="Abe K."/>
            <person name="Yokota A."/>
            <person name="Yabe S."/>
        </authorList>
    </citation>
    <scope>NUCLEOTIDE SEQUENCE [LARGE SCALE GENOMIC DNA]</scope>
    <source>
        <strain evidence="1 2">Uno17</strain>
    </source>
</reference>
<protein>
    <submittedName>
        <fullName evidence="1">Uncharacterized protein</fullName>
    </submittedName>
</protein>
<organism evidence="1 2">
    <name type="scientific">Dictyobacter arantiisoli</name>
    <dbReference type="NCBI Taxonomy" id="2014874"/>
    <lineage>
        <taxon>Bacteria</taxon>
        <taxon>Bacillati</taxon>
        <taxon>Chloroflexota</taxon>
        <taxon>Ktedonobacteria</taxon>
        <taxon>Ktedonobacterales</taxon>
        <taxon>Dictyobacteraceae</taxon>
        <taxon>Dictyobacter</taxon>
    </lineage>
</organism>
<sequence length="228" mass="26460">MVKTREYQALLSACSQEGCLLCNGALESVHRYLDAWKYELFTNIDIRQELRHTRGFCHEHTWQLVRMGATLPVAQAYRDILSDMIDQLQQNVQPSSSGNLLHRLFETRPIQHKQICPACKQKALAEERTIHTLRQALLDDEFYQRFSSTTGLCLEHFRLANELKTPEVPGDWTTRLRQVQLTCLKRLDAQLGELIRKHDYRFKEEERGPEMHSWIQAAGLVAGENTPD</sequence>
<evidence type="ECO:0000313" key="1">
    <source>
        <dbReference type="EMBL" id="GCF08535.1"/>
    </source>
</evidence>
<dbReference type="RefSeq" id="WP_149401522.1">
    <property type="nucleotide sequence ID" value="NZ_BIXY01000026.1"/>
</dbReference>
<dbReference type="Proteomes" id="UP000322530">
    <property type="component" value="Unassembled WGS sequence"/>
</dbReference>
<dbReference type="InterPro" id="IPR045706">
    <property type="entry name" value="DUF6062"/>
</dbReference>
<dbReference type="AlphaFoldDB" id="A0A5A5TBC4"/>
<dbReference type="EMBL" id="BIXY01000026">
    <property type="protein sequence ID" value="GCF08535.1"/>
    <property type="molecule type" value="Genomic_DNA"/>
</dbReference>
<comment type="caution">
    <text evidence="1">The sequence shown here is derived from an EMBL/GenBank/DDBJ whole genome shotgun (WGS) entry which is preliminary data.</text>
</comment>
<gene>
    <name evidence="1" type="ORF">KDI_20990</name>
</gene>
<accession>A0A5A5TBC4</accession>
<dbReference type="OrthoDB" id="9810814at2"/>
<proteinExistence type="predicted"/>
<evidence type="ECO:0000313" key="2">
    <source>
        <dbReference type="Proteomes" id="UP000322530"/>
    </source>
</evidence>